<proteinExistence type="predicted"/>
<dbReference type="Proteomes" id="UP000824281">
    <property type="component" value="Chromosome"/>
</dbReference>
<evidence type="ECO:0000313" key="1">
    <source>
        <dbReference type="EMBL" id="QZD89813.1"/>
    </source>
</evidence>
<dbReference type="SUPFAM" id="SSF51735">
    <property type="entry name" value="NAD(P)-binding Rossmann-fold domains"/>
    <property type="match status" value="1"/>
</dbReference>
<dbReference type="InterPro" id="IPR051468">
    <property type="entry name" value="Fungal_SecMetab_SDRs"/>
</dbReference>
<dbReference type="RefSeq" id="WP_221425290.1">
    <property type="nucleotide sequence ID" value="NZ_CP081295.1"/>
</dbReference>
<dbReference type="PANTHER" id="PTHR43544">
    <property type="entry name" value="SHORT-CHAIN DEHYDROGENASE/REDUCTASE"/>
    <property type="match status" value="1"/>
</dbReference>
<dbReference type="Gene3D" id="3.40.50.720">
    <property type="entry name" value="NAD(P)-binding Rossmann-like Domain"/>
    <property type="match status" value="1"/>
</dbReference>
<evidence type="ECO:0000313" key="2">
    <source>
        <dbReference type="Proteomes" id="UP000824281"/>
    </source>
</evidence>
<name>A0ABX8ZLE1_9SPHN</name>
<dbReference type="PANTHER" id="PTHR43544:SF12">
    <property type="entry name" value="NAD(P)-BINDING ROSSMANN-FOLD SUPERFAMILY PROTEIN"/>
    <property type="match status" value="1"/>
</dbReference>
<dbReference type="PRINTS" id="PR00081">
    <property type="entry name" value="GDHRDH"/>
</dbReference>
<protein>
    <submittedName>
        <fullName evidence="1">SDR family NAD(P)-dependent oxidoreductase</fullName>
    </submittedName>
</protein>
<accession>A0ABX8ZLE1</accession>
<dbReference type="Pfam" id="PF00106">
    <property type="entry name" value="adh_short"/>
    <property type="match status" value="1"/>
</dbReference>
<keyword evidence="2" id="KW-1185">Reference proteome</keyword>
<dbReference type="InterPro" id="IPR002347">
    <property type="entry name" value="SDR_fam"/>
</dbReference>
<sequence>MEWARAAVIGASGGIGGALADRLEAQGTKVFRLARSFAGEAHIDLTDEATIAEGAERLKAKGPLDLVLVATGYLHQDGEGPEKDWRHLDADELARNFAINATGPALVAKHFLPLLSEKTRPGFAAFSARVGSISDNRLGGWYSYRASKAALNQLIRTFSVELARKRPEAFCVTLHPGTVDTALSEPFQRNVPEGKLFTPDYSAERLLEVLASLGPKQSGRCFAWDGKEIAP</sequence>
<reference evidence="1 2" key="1">
    <citation type="submission" date="2021-08" db="EMBL/GenBank/DDBJ databases">
        <title>Comparative Genomics Analysis of the Genus Qipengyuania Reveals Extensive Genetic Diversity and Metabolic Versatility, Including the Description of Fifteen Novel Species.</title>
        <authorList>
            <person name="Liu Y."/>
        </authorList>
    </citation>
    <scope>NUCLEOTIDE SEQUENCE [LARGE SCALE GENOMIC DNA]</scope>
    <source>
        <strain evidence="1 2">1NDH13</strain>
    </source>
</reference>
<dbReference type="EMBL" id="CP081295">
    <property type="protein sequence ID" value="QZD89813.1"/>
    <property type="molecule type" value="Genomic_DNA"/>
</dbReference>
<organism evidence="1 2">
    <name type="scientific">Qipengyuania aurantiaca</name>
    <dbReference type="NCBI Taxonomy" id="2867233"/>
    <lineage>
        <taxon>Bacteria</taxon>
        <taxon>Pseudomonadati</taxon>
        <taxon>Pseudomonadota</taxon>
        <taxon>Alphaproteobacteria</taxon>
        <taxon>Sphingomonadales</taxon>
        <taxon>Erythrobacteraceae</taxon>
        <taxon>Qipengyuania</taxon>
    </lineage>
</organism>
<dbReference type="InterPro" id="IPR036291">
    <property type="entry name" value="NAD(P)-bd_dom_sf"/>
</dbReference>
<gene>
    <name evidence="1" type="ORF">K3148_13615</name>
</gene>